<dbReference type="InterPro" id="IPR029065">
    <property type="entry name" value="Enolase_C-like"/>
</dbReference>
<dbReference type="EMBL" id="JBHSSL010000019">
    <property type="protein sequence ID" value="MFC6169534.1"/>
    <property type="molecule type" value="Genomic_DNA"/>
</dbReference>
<dbReference type="PANTHER" id="PTHR48073">
    <property type="entry name" value="O-SUCCINYLBENZOATE SYNTHASE-RELATED"/>
    <property type="match status" value="1"/>
</dbReference>
<comment type="caution">
    <text evidence="4">The sequence shown here is derived from an EMBL/GenBank/DDBJ whole genome shotgun (WGS) entry which is preliminary data.</text>
</comment>
<dbReference type="Proteomes" id="UP001596289">
    <property type="component" value="Unassembled WGS sequence"/>
</dbReference>
<sequence>MVKLGFKSIKIKIDGDLNQDIQRIEAIGQALNTNISLRIDANQSLTYKTARQLTSLLSQDNFNIDFIEQPLPAADITV</sequence>
<evidence type="ECO:0000313" key="5">
    <source>
        <dbReference type="Proteomes" id="UP001596289"/>
    </source>
</evidence>
<keyword evidence="2" id="KW-0460">Magnesium</keyword>
<dbReference type="Pfam" id="PF13378">
    <property type="entry name" value="MR_MLE_C"/>
    <property type="match status" value="1"/>
</dbReference>
<feature type="domain" description="Enolase C-terminal" evidence="3">
    <location>
        <begin position="3"/>
        <end position="75"/>
    </location>
</feature>
<reference evidence="5" key="1">
    <citation type="journal article" date="2019" name="Int. J. Syst. Evol. Microbiol.">
        <title>The Global Catalogue of Microorganisms (GCM) 10K type strain sequencing project: providing services to taxonomists for standard genome sequencing and annotation.</title>
        <authorList>
            <consortium name="The Broad Institute Genomics Platform"/>
            <consortium name="The Broad Institute Genome Sequencing Center for Infectious Disease"/>
            <person name="Wu L."/>
            <person name="Ma J."/>
        </authorList>
    </citation>
    <scope>NUCLEOTIDE SEQUENCE [LARGE SCALE GENOMIC DNA]</scope>
    <source>
        <strain evidence="5">CCM 8904</strain>
    </source>
</reference>
<protein>
    <submittedName>
        <fullName evidence="4">Enolase C-terminal domain-like protein</fullName>
    </submittedName>
</protein>
<evidence type="ECO:0000259" key="3">
    <source>
        <dbReference type="Pfam" id="PF13378"/>
    </source>
</evidence>
<name>A0ABW1RD31_9LACO</name>
<evidence type="ECO:0000313" key="4">
    <source>
        <dbReference type="EMBL" id="MFC6169534.1"/>
    </source>
</evidence>
<accession>A0ABW1RD31</accession>
<evidence type="ECO:0000256" key="1">
    <source>
        <dbReference type="ARBA" id="ARBA00022723"/>
    </source>
</evidence>
<proteinExistence type="predicted"/>
<keyword evidence="5" id="KW-1185">Reference proteome</keyword>
<dbReference type="Gene3D" id="3.20.20.120">
    <property type="entry name" value="Enolase-like C-terminal domain"/>
    <property type="match status" value="1"/>
</dbReference>
<organism evidence="4 5">
    <name type="scientific">Loigolactobacillus jiayinensis</name>
    <dbReference type="NCBI Taxonomy" id="2486016"/>
    <lineage>
        <taxon>Bacteria</taxon>
        <taxon>Bacillati</taxon>
        <taxon>Bacillota</taxon>
        <taxon>Bacilli</taxon>
        <taxon>Lactobacillales</taxon>
        <taxon>Lactobacillaceae</taxon>
        <taxon>Loigolactobacillus</taxon>
    </lineage>
</organism>
<keyword evidence="1" id="KW-0479">Metal-binding</keyword>
<evidence type="ECO:0000256" key="2">
    <source>
        <dbReference type="ARBA" id="ARBA00022842"/>
    </source>
</evidence>
<dbReference type="InterPro" id="IPR036849">
    <property type="entry name" value="Enolase-like_C_sf"/>
</dbReference>
<dbReference type="SUPFAM" id="SSF51604">
    <property type="entry name" value="Enolase C-terminal domain-like"/>
    <property type="match status" value="1"/>
</dbReference>
<gene>
    <name evidence="4" type="ORF">ACFQGP_02950</name>
</gene>
<dbReference type="RefSeq" id="WP_164509580.1">
    <property type="nucleotide sequence ID" value="NZ_JBHSSL010000019.1"/>
</dbReference>
<dbReference type="PANTHER" id="PTHR48073:SF2">
    <property type="entry name" value="O-SUCCINYLBENZOATE SYNTHASE"/>
    <property type="match status" value="1"/>
</dbReference>